<sequence length="39" mass="4706">MPDLKKFRDTMLDVFTDVKRPNFVHFSLKLDVLVFIYES</sequence>
<evidence type="ECO:0000313" key="1">
    <source>
        <dbReference type="EMBL" id="SBT15681.1"/>
    </source>
</evidence>
<organism evidence="1 2">
    <name type="scientific">Vibrio celticus</name>
    <dbReference type="NCBI Taxonomy" id="446372"/>
    <lineage>
        <taxon>Bacteria</taxon>
        <taxon>Pseudomonadati</taxon>
        <taxon>Pseudomonadota</taxon>
        <taxon>Gammaproteobacteria</taxon>
        <taxon>Vibrionales</taxon>
        <taxon>Vibrionaceae</taxon>
        <taxon>Vibrio</taxon>
    </lineage>
</organism>
<dbReference type="EMBL" id="FLQZ01000176">
    <property type="protein sequence ID" value="SBT15681.1"/>
    <property type="molecule type" value="Genomic_DNA"/>
</dbReference>
<evidence type="ECO:0000313" key="2">
    <source>
        <dbReference type="Proteomes" id="UP000092819"/>
    </source>
</evidence>
<proteinExistence type="predicted"/>
<keyword evidence="2" id="KW-1185">Reference proteome</keyword>
<accession>A0A1C3JKF6</accession>
<gene>
    <name evidence="1" type="ORF">VCE7224_04486</name>
</gene>
<dbReference type="Proteomes" id="UP000092819">
    <property type="component" value="Unassembled WGS sequence"/>
</dbReference>
<name>A0A1C3JKF6_9VIBR</name>
<protein>
    <submittedName>
        <fullName evidence="1">Uncharacterized protein</fullName>
    </submittedName>
</protein>
<reference evidence="2" key="1">
    <citation type="submission" date="2016-06" db="EMBL/GenBank/DDBJ databases">
        <authorList>
            <person name="Rodrigo-Torres L."/>
            <person name="Arahal D.R."/>
        </authorList>
    </citation>
    <scope>NUCLEOTIDE SEQUENCE [LARGE SCALE GENOMIC DNA]</scope>
    <source>
        <strain evidence="2">CECT 7224</strain>
    </source>
</reference>
<dbReference type="AlphaFoldDB" id="A0A1C3JKF6"/>